<feature type="transmembrane region" description="Helical" evidence="1">
    <location>
        <begin position="41"/>
        <end position="63"/>
    </location>
</feature>
<organism evidence="2 3">
    <name type="scientific">Mucilaginibacter segetis</name>
    <dbReference type="NCBI Taxonomy" id="2793071"/>
    <lineage>
        <taxon>Bacteria</taxon>
        <taxon>Pseudomonadati</taxon>
        <taxon>Bacteroidota</taxon>
        <taxon>Sphingobacteriia</taxon>
        <taxon>Sphingobacteriales</taxon>
        <taxon>Sphingobacteriaceae</taxon>
        <taxon>Mucilaginibacter</taxon>
    </lineage>
</organism>
<sequence>MDSSANVYFRSKRVSLIILAVTAVVCSRLLFFFFKDPEGPNLFVVGVMALLLFVLAAAVYLLGPLKINGINRLSLVIGIQVLAAIVLYFCM</sequence>
<dbReference type="EMBL" id="JAEHFW010000004">
    <property type="protein sequence ID" value="MBK0381170.1"/>
    <property type="molecule type" value="Genomic_DNA"/>
</dbReference>
<keyword evidence="3" id="KW-1185">Reference proteome</keyword>
<name>A0A934PXX5_9SPHI</name>
<accession>A0A934PXX5</accession>
<keyword evidence="1" id="KW-0812">Transmembrane</keyword>
<keyword evidence="1" id="KW-1133">Transmembrane helix</keyword>
<feature type="transmembrane region" description="Helical" evidence="1">
    <location>
        <begin position="14"/>
        <end position="34"/>
    </location>
</feature>
<proteinExistence type="predicted"/>
<reference evidence="2" key="1">
    <citation type="submission" date="2020-12" db="EMBL/GenBank/DDBJ databases">
        <title>Bacterial novel species Mucilaginibacter sp. SD-g isolated from soil.</title>
        <authorList>
            <person name="Jung H.-Y."/>
        </authorList>
    </citation>
    <scope>NUCLEOTIDE SEQUENCE</scope>
    <source>
        <strain evidence="2">SD-g</strain>
    </source>
</reference>
<gene>
    <name evidence="2" type="ORF">I5M19_17745</name>
</gene>
<comment type="caution">
    <text evidence="2">The sequence shown here is derived from an EMBL/GenBank/DDBJ whole genome shotgun (WGS) entry which is preliminary data.</text>
</comment>
<protein>
    <submittedName>
        <fullName evidence="2">Uncharacterized protein</fullName>
    </submittedName>
</protein>
<dbReference type="AlphaFoldDB" id="A0A934PXX5"/>
<evidence type="ECO:0000313" key="2">
    <source>
        <dbReference type="EMBL" id="MBK0381170.1"/>
    </source>
</evidence>
<evidence type="ECO:0000313" key="3">
    <source>
        <dbReference type="Proteomes" id="UP000613193"/>
    </source>
</evidence>
<dbReference type="Proteomes" id="UP000613193">
    <property type="component" value="Unassembled WGS sequence"/>
</dbReference>
<evidence type="ECO:0000256" key="1">
    <source>
        <dbReference type="SAM" id="Phobius"/>
    </source>
</evidence>
<dbReference type="RefSeq" id="WP_200067719.1">
    <property type="nucleotide sequence ID" value="NZ_JAEHFW010000004.1"/>
</dbReference>
<feature type="transmembrane region" description="Helical" evidence="1">
    <location>
        <begin position="69"/>
        <end position="90"/>
    </location>
</feature>
<keyword evidence="1" id="KW-0472">Membrane</keyword>